<dbReference type="STRING" id="1742973.COMA2_250006"/>
<dbReference type="EMBL" id="CZPZ01000018">
    <property type="protein sequence ID" value="CUS36639.1"/>
    <property type="molecule type" value="Genomic_DNA"/>
</dbReference>
<organism evidence="2 3">
    <name type="scientific">Candidatus Nitrospira nitrificans</name>
    <dbReference type="NCBI Taxonomy" id="1742973"/>
    <lineage>
        <taxon>Bacteria</taxon>
        <taxon>Pseudomonadati</taxon>
        <taxon>Nitrospirota</taxon>
        <taxon>Nitrospiria</taxon>
        <taxon>Nitrospirales</taxon>
        <taxon>Nitrospiraceae</taxon>
        <taxon>Nitrospira</taxon>
    </lineage>
</organism>
<dbReference type="AlphaFoldDB" id="A0A0S4LHD9"/>
<name>A0A0S4LHD9_9BACT</name>
<sequence>MTIWRSRSRRHARHAASHEEKETLENFIRRPQSRYSDKEAPAQPKVGMVEARGVEPLSEDRQCTVSTCVADNLSFAAIHACRPA</sequence>
<gene>
    <name evidence="2" type="ORF">COMA2_250006</name>
</gene>
<reference evidence="3" key="1">
    <citation type="submission" date="2015-10" db="EMBL/GenBank/DDBJ databases">
        <authorList>
            <person name="Luecker S."/>
            <person name="Luecker S."/>
        </authorList>
    </citation>
    <scope>NUCLEOTIDE SEQUENCE [LARGE SCALE GENOMIC DNA]</scope>
</reference>
<feature type="compositionally biased region" description="Basic residues" evidence="1">
    <location>
        <begin position="1"/>
        <end position="15"/>
    </location>
</feature>
<feature type="region of interest" description="Disordered" evidence="1">
    <location>
        <begin position="1"/>
        <end position="23"/>
    </location>
</feature>
<accession>A0A0S4LHD9</accession>
<evidence type="ECO:0000256" key="1">
    <source>
        <dbReference type="SAM" id="MobiDB-lite"/>
    </source>
</evidence>
<evidence type="ECO:0000313" key="2">
    <source>
        <dbReference type="EMBL" id="CUS36639.1"/>
    </source>
</evidence>
<keyword evidence="3" id="KW-1185">Reference proteome</keyword>
<proteinExistence type="predicted"/>
<protein>
    <submittedName>
        <fullName evidence="2">Uncharacterized protein</fullName>
    </submittedName>
</protein>
<evidence type="ECO:0000313" key="3">
    <source>
        <dbReference type="Proteomes" id="UP000198736"/>
    </source>
</evidence>
<dbReference type="Proteomes" id="UP000198736">
    <property type="component" value="Unassembled WGS sequence"/>
</dbReference>